<dbReference type="AlphaFoldDB" id="A0A7S2R1M6"/>
<evidence type="ECO:0000256" key="8">
    <source>
        <dbReference type="ARBA" id="ARBA00023004"/>
    </source>
</evidence>
<evidence type="ECO:0000256" key="7">
    <source>
        <dbReference type="ARBA" id="ARBA00023002"/>
    </source>
</evidence>
<evidence type="ECO:0000256" key="4">
    <source>
        <dbReference type="ARBA" id="ARBA00011919"/>
    </source>
</evidence>
<evidence type="ECO:0000256" key="1">
    <source>
        <dbReference type="ARBA" id="ARBA00004496"/>
    </source>
</evidence>
<gene>
    <name evidence="11" type="ORF">EANT1437_LOCUS1641</name>
</gene>
<dbReference type="UniPathway" id="UPA00111">
    <property type="reaction ID" value="UER00527"/>
</dbReference>
<dbReference type="GO" id="GO:0005506">
    <property type="term" value="F:iron ion binding"/>
    <property type="evidence" value="ECO:0007669"/>
    <property type="project" value="InterPro"/>
</dbReference>
<evidence type="ECO:0000256" key="5">
    <source>
        <dbReference type="ARBA" id="ARBA00022490"/>
    </source>
</evidence>
<dbReference type="EMBL" id="HBHI01003261">
    <property type="protein sequence ID" value="CAD9657840.1"/>
    <property type="molecule type" value="Transcribed_RNA"/>
</dbReference>
<evidence type="ECO:0000256" key="3">
    <source>
        <dbReference type="ARBA" id="ARBA00005286"/>
    </source>
</evidence>
<proteinExistence type="inferred from homology"/>
<dbReference type="GO" id="GO:0019310">
    <property type="term" value="P:inositol catabolic process"/>
    <property type="evidence" value="ECO:0007669"/>
    <property type="project" value="UniProtKB-UniRule"/>
</dbReference>
<reference evidence="11" key="1">
    <citation type="submission" date="2021-01" db="EMBL/GenBank/DDBJ databases">
        <authorList>
            <person name="Corre E."/>
            <person name="Pelletier E."/>
            <person name="Niang G."/>
            <person name="Scheremetjew M."/>
            <person name="Finn R."/>
            <person name="Kale V."/>
            <person name="Holt S."/>
            <person name="Cochrane G."/>
            <person name="Meng A."/>
            <person name="Brown T."/>
            <person name="Cohen L."/>
        </authorList>
    </citation>
    <scope>NUCLEOTIDE SEQUENCE</scope>
    <source>
        <strain evidence="11">CCMP1452</strain>
    </source>
</reference>
<keyword evidence="8 9" id="KW-0408">Iron</keyword>
<dbReference type="Pfam" id="PF05153">
    <property type="entry name" value="MIOX"/>
    <property type="match status" value="1"/>
</dbReference>
<protein>
    <recommendedName>
        <fullName evidence="4 9">Inositol oxygenase</fullName>
        <ecNumber evidence="4 9">1.13.99.1</ecNumber>
    </recommendedName>
    <alternativeName>
        <fullName evidence="9">Myo-inositol oxygenase</fullName>
    </alternativeName>
</protein>
<dbReference type="EC" id="1.13.99.1" evidence="4 9"/>
<evidence type="ECO:0000256" key="6">
    <source>
        <dbReference type="ARBA" id="ARBA00022723"/>
    </source>
</evidence>
<evidence type="ECO:0000313" key="11">
    <source>
        <dbReference type="EMBL" id="CAD9657840.1"/>
    </source>
</evidence>
<accession>A0A7S2R1M6</accession>
<dbReference type="SUPFAM" id="SSF109604">
    <property type="entry name" value="HD-domain/PDEase-like"/>
    <property type="match status" value="1"/>
</dbReference>
<comment type="cofactor">
    <cofactor evidence="9">
        <name>Fe cation</name>
        <dbReference type="ChEBI" id="CHEBI:24875"/>
    </cofactor>
    <text evidence="9">Binds 2 iron ions per subunit.</text>
</comment>
<evidence type="ECO:0000256" key="2">
    <source>
        <dbReference type="ARBA" id="ARBA00005167"/>
    </source>
</evidence>
<evidence type="ECO:0000256" key="9">
    <source>
        <dbReference type="RuleBase" id="RU367039"/>
    </source>
</evidence>
<evidence type="ECO:0000256" key="10">
    <source>
        <dbReference type="SAM" id="MobiDB-lite"/>
    </source>
</evidence>
<feature type="region of interest" description="Disordered" evidence="10">
    <location>
        <begin position="143"/>
        <end position="163"/>
    </location>
</feature>
<dbReference type="InterPro" id="IPR007828">
    <property type="entry name" value="Inositol_oxygenase"/>
</dbReference>
<keyword evidence="5 9" id="KW-0963">Cytoplasm</keyword>
<keyword evidence="7 9" id="KW-0560">Oxidoreductase</keyword>
<sequence>MIWNIQSFTHGSFYLSVDSKNLELKCQQVPSSWTVDRETLTLCCRGDDDLSVTNNGSIPQDAVYISHTKQNYLEVMRRRERSWTLWEALNAVQRYNAPPDGKIPLRTYCFQAAETAKNQVNPDWFQLLALIYQLGREYAFPPHSSSFSQEQKKETHRWKNSPSQSKVVGLVTGIRATFECGQEKNPLNRQGTLYRTTVVAV</sequence>
<dbReference type="GO" id="GO:0050113">
    <property type="term" value="F:inositol oxygenase activity"/>
    <property type="evidence" value="ECO:0007669"/>
    <property type="project" value="UniProtKB-UniRule"/>
</dbReference>
<organism evidence="11">
    <name type="scientific">Eucampia antarctica</name>
    <dbReference type="NCBI Taxonomy" id="49252"/>
    <lineage>
        <taxon>Eukaryota</taxon>
        <taxon>Sar</taxon>
        <taxon>Stramenopiles</taxon>
        <taxon>Ochrophyta</taxon>
        <taxon>Bacillariophyta</taxon>
        <taxon>Mediophyceae</taxon>
        <taxon>Biddulphiophycidae</taxon>
        <taxon>Hemiaulales</taxon>
        <taxon>Hemiaulaceae</taxon>
        <taxon>Eucampia</taxon>
    </lineage>
</organism>
<comment type="subcellular location">
    <subcellularLocation>
        <location evidence="1 9">Cytoplasm</location>
    </subcellularLocation>
</comment>
<dbReference type="GO" id="GO:0005737">
    <property type="term" value="C:cytoplasm"/>
    <property type="evidence" value="ECO:0007669"/>
    <property type="project" value="UniProtKB-SubCell"/>
</dbReference>
<comment type="catalytic activity">
    <reaction evidence="9">
        <text>myo-inositol + O2 = D-glucuronate + H2O + H(+)</text>
        <dbReference type="Rhea" id="RHEA:23696"/>
        <dbReference type="ChEBI" id="CHEBI:15377"/>
        <dbReference type="ChEBI" id="CHEBI:15378"/>
        <dbReference type="ChEBI" id="CHEBI:15379"/>
        <dbReference type="ChEBI" id="CHEBI:17268"/>
        <dbReference type="ChEBI" id="CHEBI:58720"/>
        <dbReference type="EC" id="1.13.99.1"/>
    </reaction>
</comment>
<comment type="similarity">
    <text evidence="3 9">Belongs to the myo-inositol oxygenase family.</text>
</comment>
<keyword evidence="6 9" id="KW-0479">Metal-binding</keyword>
<comment type="pathway">
    <text evidence="2 9">Polyol metabolism; myo-inositol degradation into D-glucuronate; D-glucuronate from myo-inositol: step 1/1.</text>
</comment>
<name>A0A7S2R1M6_9STRA</name>